<keyword evidence="4" id="KW-0548">Nucleotidyltransferase</keyword>
<dbReference type="Pfam" id="PF02744">
    <property type="entry name" value="GalP_UDP_tr_C"/>
    <property type="match status" value="1"/>
</dbReference>
<evidence type="ECO:0000256" key="4">
    <source>
        <dbReference type="ARBA" id="ARBA00022695"/>
    </source>
</evidence>
<dbReference type="PANTHER" id="PTHR11943:SF1">
    <property type="entry name" value="GALACTOSE-1-PHOSPHATE URIDYLYLTRANSFERASE"/>
    <property type="match status" value="1"/>
</dbReference>
<dbReference type="Gene3D" id="3.30.428.10">
    <property type="entry name" value="HIT-like"/>
    <property type="match status" value="2"/>
</dbReference>
<dbReference type="AlphaFoldDB" id="A0ABD2PMP7"/>
<evidence type="ECO:0000259" key="8">
    <source>
        <dbReference type="Pfam" id="PF01087"/>
    </source>
</evidence>
<dbReference type="InterPro" id="IPR036265">
    <property type="entry name" value="HIT-like_sf"/>
</dbReference>
<evidence type="ECO:0000313" key="11">
    <source>
        <dbReference type="Proteomes" id="UP001626550"/>
    </source>
</evidence>
<dbReference type="EMBL" id="JBJKFK010004728">
    <property type="protein sequence ID" value="KAL3308760.1"/>
    <property type="molecule type" value="Genomic_DNA"/>
</dbReference>
<comment type="cofactor">
    <cofactor evidence="1">
        <name>Zn(2+)</name>
        <dbReference type="ChEBI" id="CHEBI:29105"/>
    </cofactor>
</comment>
<accession>A0ABD2PMP7</accession>
<gene>
    <name evidence="10" type="ORF">Ciccas_012703</name>
</gene>
<keyword evidence="7" id="KW-0119">Carbohydrate metabolism</keyword>
<evidence type="ECO:0000313" key="10">
    <source>
        <dbReference type="EMBL" id="KAL3308760.1"/>
    </source>
</evidence>
<proteinExistence type="inferred from homology"/>
<dbReference type="InterPro" id="IPR005850">
    <property type="entry name" value="GalP_Utransf_C"/>
</dbReference>
<dbReference type="PANTHER" id="PTHR11943">
    <property type="entry name" value="GALACTOSE-1-PHOSPHATE URIDYLYLTRANSFERASE"/>
    <property type="match status" value="1"/>
</dbReference>
<evidence type="ECO:0000256" key="7">
    <source>
        <dbReference type="ARBA" id="ARBA00023277"/>
    </source>
</evidence>
<comment type="similarity">
    <text evidence="2">Belongs to the galactose-1-phosphate uridylyltransferase type 1 family.</text>
</comment>
<feature type="domain" description="Galactose-1-phosphate uridyl transferase C-terminal" evidence="9">
    <location>
        <begin position="98"/>
        <end position="237"/>
    </location>
</feature>
<dbReference type="InterPro" id="IPR001937">
    <property type="entry name" value="GalP_UDPtransf1"/>
</dbReference>
<name>A0ABD2PMP7_9PLAT</name>
<evidence type="ECO:0000256" key="1">
    <source>
        <dbReference type="ARBA" id="ARBA00001947"/>
    </source>
</evidence>
<keyword evidence="11" id="KW-1185">Reference proteome</keyword>
<sequence>MEEQDELFRSEPVEGECLVMCYHPCSKLKLQLMEEEQVVEVIQKWTEISSKYYATSVYKWVQIFENHGEMVGCSNPHPHCQIWASKFLPTLPERMDKNLLKYFEKHQKPLLVDYCEKEKFSLSHRFVCENNDWVVYVPWWAQWPFETILLPKNPNLRTLSELSAEETRSLANILKSLLIKYDNLFATDFPYCFAWYQAPLNHNSVLHWTLHGVFFPPLLRSAHVKKFVAGYELFSECQ</sequence>
<evidence type="ECO:0000256" key="6">
    <source>
        <dbReference type="ARBA" id="ARBA00022833"/>
    </source>
</evidence>
<dbReference type="InterPro" id="IPR005849">
    <property type="entry name" value="GalP_Utransf_N"/>
</dbReference>
<evidence type="ECO:0000259" key="9">
    <source>
        <dbReference type="Pfam" id="PF02744"/>
    </source>
</evidence>
<keyword evidence="3" id="KW-0808">Transferase</keyword>
<dbReference type="Proteomes" id="UP001626550">
    <property type="component" value="Unassembled WGS sequence"/>
</dbReference>
<evidence type="ECO:0000256" key="2">
    <source>
        <dbReference type="ARBA" id="ARBA00010951"/>
    </source>
</evidence>
<feature type="domain" description="Galactose-1-phosphate uridyl transferase N-terminal" evidence="8">
    <location>
        <begin position="3"/>
        <end position="89"/>
    </location>
</feature>
<dbReference type="NCBIfam" id="TIGR00209">
    <property type="entry name" value="galT_1"/>
    <property type="match status" value="1"/>
</dbReference>
<protein>
    <recommendedName>
        <fullName evidence="12">Galactose-1-phosphate uridylyltransferase</fullName>
    </recommendedName>
</protein>
<dbReference type="SUPFAM" id="SSF54197">
    <property type="entry name" value="HIT-like"/>
    <property type="match status" value="2"/>
</dbReference>
<dbReference type="GO" id="GO:0016779">
    <property type="term" value="F:nucleotidyltransferase activity"/>
    <property type="evidence" value="ECO:0007669"/>
    <property type="project" value="UniProtKB-KW"/>
</dbReference>
<dbReference type="Pfam" id="PF01087">
    <property type="entry name" value="GalP_UDP_transf"/>
    <property type="match status" value="1"/>
</dbReference>
<evidence type="ECO:0000256" key="3">
    <source>
        <dbReference type="ARBA" id="ARBA00022679"/>
    </source>
</evidence>
<evidence type="ECO:0000256" key="5">
    <source>
        <dbReference type="ARBA" id="ARBA00022723"/>
    </source>
</evidence>
<organism evidence="10 11">
    <name type="scientific">Cichlidogyrus casuarinus</name>
    <dbReference type="NCBI Taxonomy" id="1844966"/>
    <lineage>
        <taxon>Eukaryota</taxon>
        <taxon>Metazoa</taxon>
        <taxon>Spiralia</taxon>
        <taxon>Lophotrochozoa</taxon>
        <taxon>Platyhelminthes</taxon>
        <taxon>Monogenea</taxon>
        <taxon>Monopisthocotylea</taxon>
        <taxon>Dactylogyridea</taxon>
        <taxon>Ancyrocephalidae</taxon>
        <taxon>Cichlidogyrus</taxon>
    </lineage>
</organism>
<comment type="caution">
    <text evidence="10">The sequence shown here is derived from an EMBL/GenBank/DDBJ whole genome shotgun (WGS) entry which is preliminary data.</text>
</comment>
<reference evidence="10 11" key="1">
    <citation type="submission" date="2024-11" db="EMBL/GenBank/DDBJ databases">
        <title>Adaptive evolution of stress response genes in parasites aligns with host niche diversity.</title>
        <authorList>
            <person name="Hahn C."/>
            <person name="Resl P."/>
        </authorList>
    </citation>
    <scope>NUCLEOTIDE SEQUENCE [LARGE SCALE GENOMIC DNA]</scope>
    <source>
        <strain evidence="10">EGGRZ-B1_66</strain>
        <tissue evidence="10">Body</tissue>
    </source>
</reference>
<keyword evidence="6" id="KW-0862">Zinc</keyword>
<evidence type="ECO:0008006" key="12">
    <source>
        <dbReference type="Google" id="ProtNLM"/>
    </source>
</evidence>
<dbReference type="GO" id="GO:0046872">
    <property type="term" value="F:metal ion binding"/>
    <property type="evidence" value="ECO:0007669"/>
    <property type="project" value="UniProtKB-KW"/>
</dbReference>
<keyword evidence="5" id="KW-0479">Metal-binding</keyword>
<feature type="non-terminal residue" evidence="10">
    <location>
        <position position="238"/>
    </location>
</feature>